<name>A0ABW9LFP1_9MYCO</name>
<feature type="domain" description="Bacterial transcriptional activator" evidence="1">
    <location>
        <begin position="74"/>
        <end position="209"/>
    </location>
</feature>
<organism evidence="2 3">
    <name type="scientific">Mycolicibacterium nivoides</name>
    <dbReference type="NCBI Taxonomy" id="2487344"/>
    <lineage>
        <taxon>Bacteria</taxon>
        <taxon>Bacillati</taxon>
        <taxon>Actinomycetota</taxon>
        <taxon>Actinomycetes</taxon>
        <taxon>Mycobacteriales</taxon>
        <taxon>Mycobacteriaceae</taxon>
        <taxon>Mycolicibacterium</taxon>
    </lineage>
</organism>
<protein>
    <submittedName>
        <fullName evidence="2">BTAD domain-containing putative transcriptional regulator</fullName>
    </submittedName>
</protein>
<evidence type="ECO:0000313" key="3">
    <source>
        <dbReference type="Proteomes" id="UP001635816"/>
    </source>
</evidence>
<reference evidence="2 3" key="1">
    <citation type="submission" date="2024-12" db="EMBL/GenBank/DDBJ databases">
        <title>The coexistence of Mycolicibacterium septicum and Mycolicibacterium nivoides in clinical samples.</title>
        <authorList>
            <person name="Wang C."/>
            <person name="Feng Y."/>
            <person name="Zong Z."/>
        </authorList>
    </citation>
    <scope>NUCLEOTIDE SEQUENCE [LARGE SCALE GENOMIC DNA]</scope>
    <source>
        <strain evidence="2 3">120309</strain>
    </source>
</reference>
<evidence type="ECO:0000259" key="1">
    <source>
        <dbReference type="SMART" id="SM01043"/>
    </source>
</evidence>
<evidence type="ECO:0000313" key="2">
    <source>
        <dbReference type="EMBL" id="MFN6546620.1"/>
    </source>
</evidence>
<proteinExistence type="predicted"/>
<gene>
    <name evidence="2" type="ORF">ACK4CT_25830</name>
</gene>
<keyword evidence="3" id="KW-1185">Reference proteome</keyword>
<accession>A0ABW9LFP1</accession>
<dbReference type="Proteomes" id="UP001635816">
    <property type="component" value="Unassembled WGS sequence"/>
</dbReference>
<dbReference type="InterPro" id="IPR051677">
    <property type="entry name" value="AfsR-DnrI-RedD_regulator"/>
</dbReference>
<dbReference type="InterPro" id="IPR011990">
    <property type="entry name" value="TPR-like_helical_dom_sf"/>
</dbReference>
<dbReference type="Gene3D" id="1.25.40.10">
    <property type="entry name" value="Tetratricopeptide repeat domain"/>
    <property type="match status" value="1"/>
</dbReference>
<dbReference type="InterPro" id="IPR005158">
    <property type="entry name" value="BTAD"/>
</dbReference>
<dbReference type="SUPFAM" id="SSF48452">
    <property type="entry name" value="TPR-like"/>
    <property type="match status" value="1"/>
</dbReference>
<dbReference type="Pfam" id="PF03704">
    <property type="entry name" value="BTAD"/>
    <property type="match status" value="1"/>
</dbReference>
<dbReference type="EMBL" id="JBKBDD010000011">
    <property type="protein sequence ID" value="MFN6546620.1"/>
    <property type="molecule type" value="Genomic_DNA"/>
</dbReference>
<dbReference type="RefSeq" id="WP_409544707.1">
    <property type="nucleotide sequence ID" value="NZ_JBKBDD010000011.1"/>
</dbReference>
<dbReference type="SMART" id="SM01043">
    <property type="entry name" value="BTAD"/>
    <property type="match status" value="1"/>
</dbReference>
<dbReference type="PANTHER" id="PTHR35807">
    <property type="entry name" value="TRANSCRIPTIONAL REGULATOR REDD-RELATED"/>
    <property type="match status" value="1"/>
</dbReference>
<comment type="caution">
    <text evidence="2">The sequence shown here is derived from an EMBL/GenBank/DDBJ whole genome shotgun (WGS) entry which is preliminary data.</text>
</comment>
<sequence length="222" mass="25520">MPMHARRVLAYLSLHKMVEQDCDRQVLAERLWIDAPPDRSRASLRTAIWRIRSAAYGLLDGDSERVALADSVRVDVHEFRRQAEQMLADTTDYESPGLVPHLRSPADLLPGWDEDWLLLTREQLRLLRLHALEHTARRMCERGLYAQTIDVILSVVDEEPLRESAQGILIKAHLCAGNPADAIRQYDRFRSNLWKELGLRPSPDLCRLISPRSKRTATLSNR</sequence>